<protein>
    <submittedName>
        <fullName evidence="3">XdhC/CoxI family protein</fullName>
    </submittedName>
</protein>
<name>A0A345EI78_9EURY</name>
<dbReference type="PANTHER" id="PTHR30388">
    <property type="entry name" value="ALDEHYDE OXIDOREDUCTASE MOLYBDENUM COFACTOR ASSEMBLY PROTEIN"/>
    <property type="match status" value="1"/>
</dbReference>
<gene>
    <name evidence="3" type="ORF">DU484_16125</name>
</gene>
<dbReference type="Gene3D" id="3.40.50.720">
    <property type="entry name" value="NAD(P)-binding Rossmann-like Domain"/>
    <property type="match status" value="1"/>
</dbReference>
<organism evidence="3 4">
    <name type="scientific">Haloplanus rubicundus</name>
    <dbReference type="NCBI Taxonomy" id="1547898"/>
    <lineage>
        <taxon>Archaea</taxon>
        <taxon>Methanobacteriati</taxon>
        <taxon>Methanobacteriota</taxon>
        <taxon>Stenosarchaea group</taxon>
        <taxon>Halobacteria</taxon>
        <taxon>Halobacteriales</taxon>
        <taxon>Haloferacaceae</taxon>
        <taxon>Haloplanus</taxon>
    </lineage>
</organism>
<accession>A0A345EI78</accession>
<dbReference type="Pfam" id="PF02625">
    <property type="entry name" value="XdhC_CoxI"/>
    <property type="match status" value="1"/>
</dbReference>
<dbReference type="InterPro" id="IPR003777">
    <property type="entry name" value="XdhC_CoxI"/>
</dbReference>
<feature type="domain" description="XdhC- CoxI" evidence="1">
    <location>
        <begin position="21"/>
        <end position="86"/>
    </location>
</feature>
<evidence type="ECO:0000313" key="3">
    <source>
        <dbReference type="EMBL" id="AXG11900.1"/>
    </source>
</evidence>
<dbReference type="EMBL" id="CP031148">
    <property type="protein sequence ID" value="AXG11900.1"/>
    <property type="molecule type" value="Genomic_DNA"/>
</dbReference>
<dbReference type="InterPro" id="IPR052698">
    <property type="entry name" value="MoCofactor_Util/Proc"/>
</dbReference>
<evidence type="ECO:0000313" key="4">
    <source>
        <dbReference type="Proteomes" id="UP000252985"/>
    </source>
</evidence>
<evidence type="ECO:0000259" key="1">
    <source>
        <dbReference type="Pfam" id="PF02625"/>
    </source>
</evidence>
<dbReference type="KEGG" id="haq:DU484_16125"/>
<dbReference type="InterPro" id="IPR027051">
    <property type="entry name" value="XdhC_Rossmann_dom"/>
</dbReference>
<evidence type="ECO:0000259" key="2">
    <source>
        <dbReference type="Pfam" id="PF13478"/>
    </source>
</evidence>
<feature type="domain" description="XdhC Rossmann" evidence="2">
    <location>
        <begin position="205"/>
        <end position="349"/>
    </location>
</feature>
<dbReference type="AlphaFoldDB" id="A0A345EI78"/>
<dbReference type="Proteomes" id="UP000252985">
    <property type="component" value="Chromosome"/>
</dbReference>
<proteinExistence type="predicted"/>
<dbReference type="PANTHER" id="PTHR30388:SF6">
    <property type="entry name" value="XANTHINE DEHYDROGENASE SUBUNIT A-RELATED"/>
    <property type="match status" value="1"/>
</dbReference>
<sequence length="373" mass="39848">MPDEEWSAPEATVMASIRDALDADEPTVLATVVGVEGSAYRGPGAKMLVAGDAGVGSITAGCLEDVLIDLAGEVRADGTPRVERFDLTGDDDVWGLGVGCNGVVDVLLEPLDSGYRPVVDAYDGGEAALVYTVVDADYSAAPVGDRAVAVGDDPIPDEPPAWFGDDLADAAREFRRQGVSDTVELPRPAGRIEVFVDGVTPPADLVVFGTGHDISPVVELARRVDFRVTVAGFRGADATSERFPAADEVRSLSPARVRDELDLDADTYAVVMTHNFVDDAIAVDELLASDVPYVGLMGPPERFEEIADQWHEEGREVSPSELDRLYTPVGLDLGGGTPYQIAYSIVAELLAIRYGRAPDHLREAEMLDRRLQP</sequence>
<dbReference type="Pfam" id="PF13478">
    <property type="entry name" value="XdhC_C"/>
    <property type="match status" value="1"/>
</dbReference>
<reference evidence="3 4" key="1">
    <citation type="submission" date="2018-07" db="EMBL/GenBank/DDBJ databases">
        <title>Genome sequences of Haloplanus sp. CBA1112.</title>
        <authorList>
            <person name="Kim Y.B."/>
            <person name="Roh S.W."/>
        </authorList>
    </citation>
    <scope>NUCLEOTIDE SEQUENCE [LARGE SCALE GENOMIC DNA]</scope>
    <source>
        <strain evidence="3 4">CBA1112</strain>
    </source>
</reference>